<organism evidence="5">
    <name type="scientific">hydrothermal vent metagenome</name>
    <dbReference type="NCBI Taxonomy" id="652676"/>
    <lineage>
        <taxon>unclassified sequences</taxon>
        <taxon>metagenomes</taxon>
        <taxon>ecological metagenomes</taxon>
    </lineage>
</organism>
<reference evidence="5" key="1">
    <citation type="submission" date="2018-06" db="EMBL/GenBank/DDBJ databases">
        <authorList>
            <person name="Zhirakovskaya E."/>
        </authorList>
    </citation>
    <scope>NUCLEOTIDE SEQUENCE</scope>
</reference>
<dbReference type="EMBL" id="UOET01000446">
    <property type="protein sequence ID" value="VAW29943.1"/>
    <property type="molecule type" value="Genomic_DNA"/>
</dbReference>
<evidence type="ECO:0000256" key="1">
    <source>
        <dbReference type="ARBA" id="ARBA00006700"/>
    </source>
</evidence>
<keyword evidence="3" id="KW-0687">Ribonucleoprotein</keyword>
<dbReference type="Gene3D" id="3.30.70.330">
    <property type="match status" value="1"/>
</dbReference>
<dbReference type="Pfam" id="PF00276">
    <property type="entry name" value="Ribosomal_L23"/>
    <property type="match status" value="1"/>
</dbReference>
<comment type="similarity">
    <text evidence="1">Belongs to the universal ribosomal protein uL23 family.</text>
</comment>
<name>A0A3B0UP11_9ZZZZ</name>
<gene>
    <name evidence="5" type="ORF">MNBD_BACTEROID07-578</name>
</gene>
<proteinExistence type="inferred from homology"/>
<dbReference type="GO" id="GO:1990904">
    <property type="term" value="C:ribonucleoprotein complex"/>
    <property type="evidence" value="ECO:0007669"/>
    <property type="project" value="UniProtKB-KW"/>
</dbReference>
<dbReference type="GO" id="GO:0006412">
    <property type="term" value="P:translation"/>
    <property type="evidence" value="ECO:0007669"/>
    <property type="project" value="InterPro"/>
</dbReference>
<evidence type="ECO:0000256" key="2">
    <source>
        <dbReference type="ARBA" id="ARBA00022980"/>
    </source>
</evidence>
<evidence type="ECO:0000313" key="5">
    <source>
        <dbReference type="EMBL" id="VAW29943.1"/>
    </source>
</evidence>
<dbReference type="SUPFAM" id="SSF54189">
    <property type="entry name" value="Ribosomal proteins S24e, L23 and L15e"/>
    <property type="match status" value="1"/>
</dbReference>
<accession>A0A3B0UP11</accession>
<dbReference type="GO" id="GO:0005840">
    <property type="term" value="C:ribosome"/>
    <property type="evidence" value="ECO:0007669"/>
    <property type="project" value="UniProtKB-KW"/>
</dbReference>
<dbReference type="GO" id="GO:0003735">
    <property type="term" value="F:structural constituent of ribosome"/>
    <property type="evidence" value="ECO:0007669"/>
    <property type="project" value="InterPro"/>
</dbReference>
<evidence type="ECO:0000256" key="3">
    <source>
        <dbReference type="ARBA" id="ARBA00023274"/>
    </source>
</evidence>
<dbReference type="InterPro" id="IPR012678">
    <property type="entry name" value="Ribosomal_uL23/eL15/eS24_sf"/>
</dbReference>
<evidence type="ECO:0000256" key="4">
    <source>
        <dbReference type="SAM" id="MobiDB-lite"/>
    </source>
</evidence>
<feature type="region of interest" description="Disordered" evidence="4">
    <location>
        <begin position="1"/>
        <end position="27"/>
    </location>
</feature>
<dbReference type="AlphaFoldDB" id="A0A3B0UP11"/>
<dbReference type="InterPro" id="IPR013025">
    <property type="entry name" value="Ribosomal_uL23-like"/>
</dbReference>
<feature type="compositionally biased region" description="Basic and acidic residues" evidence="4">
    <location>
        <begin position="1"/>
        <end position="16"/>
    </location>
</feature>
<evidence type="ECO:0008006" key="6">
    <source>
        <dbReference type="Google" id="ProtNLM"/>
    </source>
</evidence>
<dbReference type="InterPro" id="IPR012677">
    <property type="entry name" value="Nucleotide-bd_a/b_plait_sf"/>
</dbReference>
<sequence>MALFSKDTKKTEEAKKSVVKTSSKKAREATPALKARAAVVITAPWISEKALIGTDKGVYVFAIPRTVTKLDVSRAIETLYKVVPRKVHVVNLPGKRVSSRTRRGTAIRARRRKAYVYLAKGDTIQFA</sequence>
<keyword evidence="2" id="KW-0689">Ribosomal protein</keyword>
<protein>
    <recommendedName>
        <fullName evidence="6">LSU ribosomal protein L23p (L23Ae)</fullName>
    </recommendedName>
</protein>